<name>A0ABU8ZUK7_9PSED</name>
<protein>
    <submittedName>
        <fullName evidence="1">Uncharacterized protein</fullName>
    </submittedName>
</protein>
<dbReference type="EMBL" id="JBBNAW010000001">
    <property type="protein sequence ID" value="MEK2607949.1"/>
    <property type="molecule type" value="Genomic_DNA"/>
</dbReference>
<reference evidence="1 2" key="1">
    <citation type="submission" date="2024-03" db="EMBL/GenBank/DDBJ databases">
        <title>Screening, Identification and Application of a Plant Lactobacillus Strain.</title>
        <authorList>
            <person name="Li Y.L."/>
        </authorList>
    </citation>
    <scope>NUCLEOTIDE SEQUENCE [LARGE SCALE GENOMIC DNA]</scope>
    <source>
        <strain evidence="1 2">JDB</strain>
    </source>
</reference>
<keyword evidence="2" id="KW-1185">Reference proteome</keyword>
<sequence>MSPEIEAELHTRYPKILGYINEEGKYKTRLWGGFQCGDGWHQLIDTLCASIQARVEASGVEAQATQIKEKFGGLRFYIQGGDDQISGMIDLAEDLSAKICEVCGNPGKKKNVQGWLITRCDAHTPT</sequence>
<comment type="caution">
    <text evidence="1">The sequence shown here is derived from an EMBL/GenBank/DDBJ whole genome shotgun (WGS) entry which is preliminary data.</text>
</comment>
<evidence type="ECO:0000313" key="2">
    <source>
        <dbReference type="Proteomes" id="UP001386972"/>
    </source>
</evidence>
<dbReference type="Proteomes" id="UP001386972">
    <property type="component" value="Unassembled WGS sequence"/>
</dbReference>
<accession>A0ABU8ZUK7</accession>
<dbReference type="RefSeq" id="WP_340610265.1">
    <property type="nucleotide sequence ID" value="NZ_JBBNAW010000001.1"/>
</dbReference>
<evidence type="ECO:0000313" key="1">
    <source>
        <dbReference type="EMBL" id="MEK2607949.1"/>
    </source>
</evidence>
<proteinExistence type="predicted"/>
<gene>
    <name evidence="1" type="ORF">WLF18_02350</name>
</gene>
<organism evidence="1 2">
    <name type="scientific">Pseudomonas shirazensis</name>
    <dbReference type="NCBI Taxonomy" id="2745494"/>
    <lineage>
        <taxon>Bacteria</taxon>
        <taxon>Pseudomonadati</taxon>
        <taxon>Pseudomonadota</taxon>
        <taxon>Gammaproteobacteria</taxon>
        <taxon>Pseudomonadales</taxon>
        <taxon>Pseudomonadaceae</taxon>
        <taxon>Pseudomonas</taxon>
    </lineage>
</organism>